<evidence type="ECO:0000313" key="2">
    <source>
        <dbReference type="Proteomes" id="UP001320706"/>
    </source>
</evidence>
<protein>
    <submittedName>
        <fullName evidence="1">Uncharacterized protein</fullName>
    </submittedName>
</protein>
<accession>A0ACC3SE09</accession>
<gene>
    <name evidence="1" type="ORF">M8818_003766</name>
</gene>
<keyword evidence="2" id="KW-1185">Reference proteome</keyword>
<proteinExistence type="predicted"/>
<dbReference type="EMBL" id="JAMKPW020000017">
    <property type="protein sequence ID" value="KAK8209072.1"/>
    <property type="molecule type" value="Genomic_DNA"/>
</dbReference>
<evidence type="ECO:0000313" key="1">
    <source>
        <dbReference type="EMBL" id="KAK8209072.1"/>
    </source>
</evidence>
<name>A0ACC3SE09_9PEZI</name>
<organism evidence="1 2">
    <name type="scientific">Zalaria obscura</name>
    <dbReference type="NCBI Taxonomy" id="2024903"/>
    <lineage>
        <taxon>Eukaryota</taxon>
        <taxon>Fungi</taxon>
        <taxon>Dikarya</taxon>
        <taxon>Ascomycota</taxon>
        <taxon>Pezizomycotina</taxon>
        <taxon>Dothideomycetes</taxon>
        <taxon>Dothideomycetidae</taxon>
        <taxon>Dothideales</taxon>
        <taxon>Zalariaceae</taxon>
        <taxon>Zalaria</taxon>
    </lineage>
</organism>
<comment type="caution">
    <text evidence="1">The sequence shown here is derived from an EMBL/GenBank/DDBJ whole genome shotgun (WGS) entry which is preliminary data.</text>
</comment>
<dbReference type="Proteomes" id="UP001320706">
    <property type="component" value="Unassembled WGS sequence"/>
</dbReference>
<reference evidence="1" key="1">
    <citation type="submission" date="2024-02" db="EMBL/GenBank/DDBJ databases">
        <title>Metagenome Assembled Genome of Zalaria obscura JY119.</title>
        <authorList>
            <person name="Vighnesh L."/>
            <person name="Jagadeeshwari U."/>
            <person name="Venkata Ramana C."/>
            <person name="Sasikala C."/>
        </authorList>
    </citation>
    <scope>NUCLEOTIDE SEQUENCE</scope>
    <source>
        <strain evidence="1">JY119</strain>
    </source>
</reference>
<sequence length="171" mass="19479">MKDAAVPMLAPVSVQPAMIQTIAYQPMQYPQGYYYAYDYPKASPVQQPQPIMAYPSYCYAPYAYQGAVSANFPDETKSEKTEKPAKNVWIGRTKAQVDEDNIKIALREGVMKPNEMAPRNPKPDQLFWVVELNGNPTLRSYQTIEELGAGKWLIDPRYGNAYFQREKEGKK</sequence>